<dbReference type="eggNOG" id="COG1672">
    <property type="taxonomic scope" value="Bacteria"/>
</dbReference>
<name>F3QT79_9BACT</name>
<dbReference type="EMBL" id="AFBR01000035">
    <property type="protein sequence ID" value="EGG54900.1"/>
    <property type="molecule type" value="Genomic_DNA"/>
</dbReference>
<dbReference type="SUPFAM" id="SSF52540">
    <property type="entry name" value="P-loop containing nucleoside triphosphate hydrolases"/>
    <property type="match status" value="1"/>
</dbReference>
<dbReference type="PANTHER" id="PTHR34825:SF1">
    <property type="entry name" value="AAA-ATPASE-LIKE DOMAIN-CONTAINING PROTEIN"/>
    <property type="match status" value="1"/>
</dbReference>
<dbReference type="AlphaFoldDB" id="F3QT79"/>
<comment type="caution">
    <text evidence="2">The sequence shown here is derived from an EMBL/GenBank/DDBJ whole genome shotgun (WGS) entry which is preliminary data.</text>
</comment>
<dbReference type="PANTHER" id="PTHR34825">
    <property type="entry name" value="CONSERVED PROTEIN, WITH A WEAK D-GALACTARATE DEHYDRATASE/ALTRONATE HYDROLASE DOMAIN"/>
    <property type="match status" value="1"/>
</dbReference>
<dbReference type="OrthoDB" id="9776605at2"/>
<dbReference type="InterPro" id="IPR027417">
    <property type="entry name" value="P-loop_NTPase"/>
</dbReference>
<dbReference type="Pfam" id="PF09820">
    <property type="entry name" value="AAA-ATPase_like"/>
    <property type="match status" value="1"/>
</dbReference>
<evidence type="ECO:0000313" key="2">
    <source>
        <dbReference type="EMBL" id="EGG54900.1"/>
    </source>
</evidence>
<keyword evidence="3" id="KW-1185">Reference proteome</keyword>
<reference evidence="2 3" key="1">
    <citation type="submission" date="2011-02" db="EMBL/GenBank/DDBJ databases">
        <authorList>
            <person name="Weinstock G."/>
            <person name="Sodergren E."/>
            <person name="Clifton S."/>
            <person name="Fulton L."/>
            <person name="Fulton B."/>
            <person name="Courtney L."/>
            <person name="Fronick C."/>
            <person name="Harrison M."/>
            <person name="Strong C."/>
            <person name="Farmer C."/>
            <person name="Delahaunty K."/>
            <person name="Markovic C."/>
            <person name="Hall O."/>
            <person name="Minx P."/>
            <person name="Tomlinson C."/>
            <person name="Mitreva M."/>
            <person name="Hou S."/>
            <person name="Chen J."/>
            <person name="Wollam A."/>
            <person name="Pepin K.H."/>
            <person name="Johnson M."/>
            <person name="Bhonagiri V."/>
            <person name="Zhang X."/>
            <person name="Suruliraj S."/>
            <person name="Warren W."/>
            <person name="Chinwalla A."/>
            <person name="Mardis E.R."/>
            <person name="Wilson R.K."/>
        </authorList>
    </citation>
    <scope>NUCLEOTIDE SEQUENCE [LARGE SCALE GENOMIC DNA]</scope>
    <source>
        <strain evidence="2 3">YIT 11841</strain>
    </source>
</reference>
<evidence type="ECO:0000259" key="1">
    <source>
        <dbReference type="Pfam" id="PF09820"/>
    </source>
</evidence>
<proteinExistence type="predicted"/>
<dbReference type="HOGENOM" id="CLU_021114_0_1_10"/>
<accession>F3QT79</accession>
<dbReference type="Pfam" id="PF08011">
    <property type="entry name" value="PDDEXK_9"/>
    <property type="match status" value="1"/>
</dbReference>
<dbReference type="InterPro" id="IPR012547">
    <property type="entry name" value="PDDEXK_9"/>
</dbReference>
<dbReference type="InterPro" id="IPR018631">
    <property type="entry name" value="AAA-ATPase-like_dom"/>
</dbReference>
<dbReference type="RefSeq" id="WP_008626459.1">
    <property type="nucleotide sequence ID" value="NZ_GL883837.1"/>
</dbReference>
<gene>
    <name evidence="2" type="ORF">HMPREF9442_01396</name>
</gene>
<protein>
    <recommendedName>
        <fullName evidence="1">AAA-ATPase-like domain-containing protein</fullName>
    </recommendedName>
</protein>
<organism evidence="2 3">
    <name type="scientific">Paraprevotella xylaniphila YIT 11841</name>
    <dbReference type="NCBI Taxonomy" id="762982"/>
    <lineage>
        <taxon>Bacteria</taxon>
        <taxon>Pseudomonadati</taxon>
        <taxon>Bacteroidota</taxon>
        <taxon>Bacteroidia</taxon>
        <taxon>Bacteroidales</taxon>
        <taxon>Prevotellaceae</taxon>
        <taxon>Paraprevotella</taxon>
    </lineage>
</organism>
<evidence type="ECO:0000313" key="3">
    <source>
        <dbReference type="Proteomes" id="UP000005546"/>
    </source>
</evidence>
<dbReference type="Proteomes" id="UP000005546">
    <property type="component" value="Unassembled WGS sequence"/>
</dbReference>
<sequence length="524" mass="60693">MEQQRRFYPIGIQTFSELRNKPYLYIDKTEHVYRITHSDSKYVFLSRPRRFGKSLLTSTLQAYFEGRKELFKGLAIEKWETEWTEYPVLHFDMSMGKHLDKEGLERYLLWQLKTLERNFGIESDIPDTNTRLTDLIRRACEQTGRQVAVLIDEYDAPLLDVVHEEEDLPILRNVMRNFYSPLKACDPYLRFVFLTGITKFSQLSIFSELNNIENISMLPEYATVCGISEEEIRTQMAADLEILAGKLGTTPEEAMRQLKENYDGYHFTWPSPDIYNPFSLLMAFSQGKLGSYWFGSGTPTYLIEMLNKFNVPPSKIGGTEAMASDFDAPTERMTSIVPLLYQSGYITIKDYDTNFDAYTLDIPNKEVRIGLMRSLIPYYITPDSLSTNSMVIRMARTMARDDMDCMLQLLQTFLSTIPYCERTDTEGHYQQVLYIIFSLLGYYADVEVRTPKGRVDVVLRTPTTLYLIEAKLNRTAKAAMQQINLKNYPERFALCGLPVVKVGINFDLERKTLGDWAIETQQIQ</sequence>
<dbReference type="STRING" id="762982.HMPREF9442_01396"/>
<feature type="domain" description="AAA-ATPase-like" evidence="1">
    <location>
        <begin position="9"/>
        <end position="206"/>
    </location>
</feature>